<dbReference type="EC" id="2.8.2.-" evidence="3"/>
<dbReference type="Gene3D" id="3.40.50.300">
    <property type="entry name" value="P-loop containing nucleotide triphosphate hydrolases"/>
    <property type="match status" value="1"/>
</dbReference>
<proteinExistence type="inferred from homology"/>
<dbReference type="SUPFAM" id="SSF52540">
    <property type="entry name" value="P-loop containing nucleoside triphosphate hydrolases"/>
    <property type="match status" value="1"/>
</dbReference>
<dbReference type="PANTHER" id="PTHR11783">
    <property type="entry name" value="SULFOTRANSFERASE SULT"/>
    <property type="match status" value="1"/>
</dbReference>
<name>A0A6A6L2I6_HEVBR</name>
<dbReference type="GO" id="GO:0008146">
    <property type="term" value="F:sulfotransferase activity"/>
    <property type="evidence" value="ECO:0007669"/>
    <property type="project" value="InterPro"/>
</dbReference>
<dbReference type="Proteomes" id="UP000467840">
    <property type="component" value="Chromosome 7"/>
</dbReference>
<reference evidence="5 6" key="1">
    <citation type="journal article" date="2020" name="Mol. Plant">
        <title>The Chromosome-Based Rubber Tree Genome Provides New Insights into Spurge Genome Evolution and Rubber Biosynthesis.</title>
        <authorList>
            <person name="Liu J."/>
            <person name="Shi C."/>
            <person name="Shi C.C."/>
            <person name="Li W."/>
            <person name="Zhang Q.J."/>
            <person name="Zhang Y."/>
            <person name="Li K."/>
            <person name="Lu H.F."/>
            <person name="Shi C."/>
            <person name="Zhu S.T."/>
            <person name="Xiao Z.Y."/>
            <person name="Nan H."/>
            <person name="Yue Y."/>
            <person name="Zhu X.G."/>
            <person name="Wu Y."/>
            <person name="Hong X.N."/>
            <person name="Fan G.Y."/>
            <person name="Tong Y."/>
            <person name="Zhang D."/>
            <person name="Mao C.L."/>
            <person name="Liu Y.L."/>
            <person name="Hao S.J."/>
            <person name="Liu W.Q."/>
            <person name="Lv M.Q."/>
            <person name="Zhang H.B."/>
            <person name="Liu Y."/>
            <person name="Hu-Tang G.R."/>
            <person name="Wang J.P."/>
            <person name="Wang J.H."/>
            <person name="Sun Y.H."/>
            <person name="Ni S.B."/>
            <person name="Chen W.B."/>
            <person name="Zhang X.C."/>
            <person name="Jiao Y.N."/>
            <person name="Eichler E.E."/>
            <person name="Li G.H."/>
            <person name="Liu X."/>
            <person name="Gao L.Z."/>
        </authorList>
    </citation>
    <scope>NUCLEOTIDE SEQUENCE [LARGE SCALE GENOMIC DNA]</scope>
    <source>
        <strain evidence="6">cv. GT1</strain>
        <tissue evidence="5">Leaf</tissue>
    </source>
</reference>
<comment type="similarity">
    <text evidence="1 3">Belongs to the sulfotransferase 1 family.</text>
</comment>
<keyword evidence="6" id="KW-1185">Reference proteome</keyword>
<dbReference type="AlphaFoldDB" id="A0A6A6L2I6"/>
<dbReference type="EMBL" id="JAAGAX010000013">
    <property type="protein sequence ID" value="KAF2295560.1"/>
    <property type="molecule type" value="Genomic_DNA"/>
</dbReference>
<comment type="caution">
    <text evidence="5">The sequence shown here is derived from an EMBL/GenBank/DDBJ whole genome shotgun (WGS) entry which is preliminary data.</text>
</comment>
<evidence type="ECO:0000256" key="3">
    <source>
        <dbReference type="RuleBase" id="RU361155"/>
    </source>
</evidence>
<dbReference type="InterPro" id="IPR000863">
    <property type="entry name" value="Sulfotransferase_dom"/>
</dbReference>
<evidence type="ECO:0000256" key="1">
    <source>
        <dbReference type="ARBA" id="ARBA00005771"/>
    </source>
</evidence>
<dbReference type="Pfam" id="PF00685">
    <property type="entry name" value="Sulfotransfer_1"/>
    <property type="match status" value="1"/>
</dbReference>
<sequence>MASAPISSSNHKEFDELPKENFWDVADIFKWEGFWYGFHQIESIKAFQSHFQACDDDVILASFLKTGTTWLKALCVSIMGRQSSHHQQLGGDEEEEEKDLLVRNISHFYVPTLEVQVYEDASHPDLSGRGLGTPSPRLFHTHLPYNTLPDSIKNSKCKIGYITRNPKDTPVSFWHFFNKILRPGQDPFPFEKAFESFCNGVHVYGPFFDHILSYWTENLKMPHKILFIKYEDLKSNPMQQVKKLASFLGKPFEEGDEEEIEKVIWRCSFERLKNLDVNQNGAICKVPNSFLFRMGTVGDWKNHFTPEMSQRLDQIALMKLQNAGLDLEMNV</sequence>
<keyword evidence="2 3" id="KW-0808">Transferase</keyword>
<evidence type="ECO:0000313" key="5">
    <source>
        <dbReference type="EMBL" id="KAF2295560.1"/>
    </source>
</evidence>
<protein>
    <recommendedName>
        <fullName evidence="3">Sulfotransferase</fullName>
        <ecNumber evidence="3">2.8.2.-</ecNumber>
    </recommendedName>
</protein>
<evidence type="ECO:0000313" key="6">
    <source>
        <dbReference type="Proteomes" id="UP000467840"/>
    </source>
</evidence>
<evidence type="ECO:0000259" key="4">
    <source>
        <dbReference type="Pfam" id="PF00685"/>
    </source>
</evidence>
<evidence type="ECO:0000256" key="2">
    <source>
        <dbReference type="ARBA" id="ARBA00022679"/>
    </source>
</evidence>
<feature type="domain" description="Sulfotransferase" evidence="4">
    <location>
        <begin position="55"/>
        <end position="321"/>
    </location>
</feature>
<dbReference type="InterPro" id="IPR027417">
    <property type="entry name" value="P-loop_NTPase"/>
</dbReference>
<accession>A0A6A6L2I6</accession>
<gene>
    <name evidence="5" type="ORF">GH714_033196</name>
</gene>
<organism evidence="5 6">
    <name type="scientific">Hevea brasiliensis</name>
    <name type="common">Para rubber tree</name>
    <name type="synonym">Siphonia brasiliensis</name>
    <dbReference type="NCBI Taxonomy" id="3981"/>
    <lineage>
        <taxon>Eukaryota</taxon>
        <taxon>Viridiplantae</taxon>
        <taxon>Streptophyta</taxon>
        <taxon>Embryophyta</taxon>
        <taxon>Tracheophyta</taxon>
        <taxon>Spermatophyta</taxon>
        <taxon>Magnoliopsida</taxon>
        <taxon>eudicotyledons</taxon>
        <taxon>Gunneridae</taxon>
        <taxon>Pentapetalae</taxon>
        <taxon>rosids</taxon>
        <taxon>fabids</taxon>
        <taxon>Malpighiales</taxon>
        <taxon>Euphorbiaceae</taxon>
        <taxon>Crotonoideae</taxon>
        <taxon>Micrandreae</taxon>
        <taxon>Hevea</taxon>
    </lineage>
</organism>